<keyword evidence="2" id="KW-1185">Reference proteome</keyword>
<evidence type="ECO:0000313" key="1">
    <source>
        <dbReference type="EMBL" id="RHM08821.1"/>
    </source>
</evidence>
<dbReference type="GO" id="GO:0016853">
    <property type="term" value="F:isomerase activity"/>
    <property type="evidence" value="ECO:0007669"/>
    <property type="project" value="InterPro"/>
</dbReference>
<dbReference type="Pfam" id="PF01263">
    <property type="entry name" value="Aldose_epim"/>
    <property type="match status" value="1"/>
</dbReference>
<dbReference type="CDD" id="cd09024">
    <property type="entry name" value="Aldose_epim_lacX"/>
    <property type="match status" value="1"/>
</dbReference>
<dbReference type="InterPro" id="IPR008183">
    <property type="entry name" value="Aldose_1/G6P_1-epimerase"/>
</dbReference>
<dbReference type="InterPro" id="IPR037481">
    <property type="entry name" value="LacX"/>
</dbReference>
<dbReference type="EMBL" id="QRPK01000044">
    <property type="protein sequence ID" value="RHM08821.1"/>
    <property type="molecule type" value="Genomic_DNA"/>
</dbReference>
<dbReference type="GO" id="GO:0005975">
    <property type="term" value="P:carbohydrate metabolic process"/>
    <property type="evidence" value="ECO:0007669"/>
    <property type="project" value="InterPro"/>
</dbReference>
<dbReference type="Proteomes" id="UP000284868">
    <property type="component" value="Unassembled WGS sequence"/>
</dbReference>
<dbReference type="OrthoDB" id="9795355at2"/>
<evidence type="ECO:0000313" key="2">
    <source>
        <dbReference type="Proteomes" id="UP000284868"/>
    </source>
</evidence>
<accession>A0A415P7V9</accession>
<comment type="caution">
    <text evidence="1">The sequence shown here is derived from an EMBL/GenBank/DDBJ whole genome shotgun (WGS) entry which is preliminary data.</text>
</comment>
<name>A0A415P7V9_9FIRM</name>
<dbReference type="GO" id="GO:0030246">
    <property type="term" value="F:carbohydrate binding"/>
    <property type="evidence" value="ECO:0007669"/>
    <property type="project" value="InterPro"/>
</dbReference>
<dbReference type="InterPro" id="IPR011013">
    <property type="entry name" value="Gal_mutarotase_sf_dom"/>
</dbReference>
<dbReference type="AlphaFoldDB" id="A0A415P7V9"/>
<proteinExistence type="predicted"/>
<dbReference type="SUPFAM" id="SSF74650">
    <property type="entry name" value="Galactose mutarotase-like"/>
    <property type="match status" value="1"/>
</dbReference>
<dbReference type="GeneID" id="92793152"/>
<gene>
    <name evidence="1" type="ORF">DWZ83_07845</name>
</gene>
<dbReference type="RefSeq" id="WP_004798861.1">
    <property type="nucleotide sequence ID" value="NZ_CABKNA010000005.1"/>
</dbReference>
<reference evidence="1 2" key="1">
    <citation type="submission" date="2018-08" db="EMBL/GenBank/DDBJ databases">
        <title>A genome reference for cultivated species of the human gut microbiota.</title>
        <authorList>
            <person name="Zou Y."/>
            <person name="Xue W."/>
            <person name="Luo G."/>
        </authorList>
    </citation>
    <scope>NUCLEOTIDE SEQUENCE [LARGE SCALE GENOMIC DNA]</scope>
    <source>
        <strain evidence="1 2">AF35-6BH</strain>
    </source>
</reference>
<dbReference type="Gene3D" id="2.70.98.10">
    <property type="match status" value="1"/>
</dbReference>
<sequence>MVEITSEQIRVRIDENGAQMISIYDLEHEIEYLWQRDSTYWSSSSPVVFPVIGKLNNLEFYHKGKSYPLKSNGLIRYERIPILNQEKHYVEFLFTNTEDLKRKYPFNCRVLLRYEIVGRELVMSATIYNDGNEAMYYNYAGHPGFCVPMYENENCNDYYIEFEEKETTDIFKVCETGQLIPEKSQFFFEESRFFIRKNLFQKEALAFYHPKSNNVSIKNLNHNRRITVSFEDFDNLAIWSPYIKDKPLKFICIEPWVGHTDFKGYNNEISKKEEVACLEPNQHKKYSYKITFQ</sequence>
<protein>
    <submittedName>
        <fullName evidence="1">Aldose 1-epimerase family protein</fullName>
    </submittedName>
</protein>
<organism evidence="1 2">
    <name type="scientific">Amedibacillus dolichus</name>
    <dbReference type="NCBI Taxonomy" id="31971"/>
    <lineage>
        <taxon>Bacteria</taxon>
        <taxon>Bacillati</taxon>
        <taxon>Bacillota</taxon>
        <taxon>Erysipelotrichia</taxon>
        <taxon>Erysipelotrichales</taxon>
        <taxon>Erysipelotrichaceae</taxon>
        <taxon>Amedibacillus</taxon>
    </lineage>
</organism>
<dbReference type="InterPro" id="IPR014718">
    <property type="entry name" value="GH-type_carb-bd"/>
</dbReference>